<evidence type="ECO:0000256" key="6">
    <source>
        <dbReference type="ARBA" id="ARBA00023316"/>
    </source>
</evidence>
<feature type="binding site" evidence="7">
    <location>
        <begin position="11"/>
        <end position="12"/>
    </location>
    <ligand>
        <name>substrate</name>
    </ligand>
</feature>
<feature type="active site" description="Proton donor/acceptor" evidence="7">
    <location>
        <position position="184"/>
    </location>
</feature>
<evidence type="ECO:0000256" key="3">
    <source>
        <dbReference type="ARBA" id="ARBA00022960"/>
    </source>
</evidence>
<keyword evidence="9" id="KW-1185">Reference proteome</keyword>
<dbReference type="Gene3D" id="3.40.50.1860">
    <property type="match status" value="2"/>
</dbReference>
<comment type="similarity">
    <text evidence="7">Belongs to the aspartate/glutamate racemases family.</text>
</comment>
<dbReference type="EC" id="5.1.1.3" evidence="2 7"/>
<gene>
    <name evidence="7 8" type="primary">murI</name>
    <name evidence="8" type="ORF">GCM10009117_05790</name>
</gene>
<reference evidence="9" key="1">
    <citation type="journal article" date="2019" name="Int. J. Syst. Evol. Microbiol.">
        <title>The Global Catalogue of Microorganisms (GCM) 10K type strain sequencing project: providing services to taxonomists for standard genome sequencing and annotation.</title>
        <authorList>
            <consortium name="The Broad Institute Genomics Platform"/>
            <consortium name="The Broad Institute Genome Sequencing Center for Infectious Disease"/>
            <person name="Wu L."/>
            <person name="Ma J."/>
        </authorList>
    </citation>
    <scope>NUCLEOTIDE SEQUENCE [LARGE SCALE GENOMIC DNA]</scope>
    <source>
        <strain evidence="9">JCM 16082</strain>
    </source>
</reference>
<proteinExistence type="inferred from homology"/>
<evidence type="ECO:0000256" key="1">
    <source>
        <dbReference type="ARBA" id="ARBA00001602"/>
    </source>
</evidence>
<sequence>MQANAPIGMFDSGVGGTSIFKEVHHLLPYEQIIYLADSKNAPYGEKSRQAIIDLSIKNTEFLLEKGCKIIVVPCNTATTNAISTLRKRYNVPFIGIEPAIKPAALGSKSKVIGVLATKGTLASDLFQETSSIYTKDIMVVEVIGKGLVQLIEEGKKDSDEVHALLLTLLQPMLKANIDYLVLGCSHYPYLIPQLLKILPASVKIIDSGAAVANQTKAVLEQKKIRATLPQSSSEFYSNANPKVLCDLIQAKENNFVCEKISF</sequence>
<dbReference type="InterPro" id="IPR015942">
    <property type="entry name" value="Asp/Glu/hydantoin_racemase"/>
</dbReference>
<comment type="caution">
    <text evidence="8">The sequence shown here is derived from an EMBL/GenBank/DDBJ whole genome shotgun (WGS) entry which is preliminary data.</text>
</comment>
<feature type="binding site" evidence="7">
    <location>
        <begin position="75"/>
        <end position="76"/>
    </location>
    <ligand>
        <name>substrate</name>
    </ligand>
</feature>
<evidence type="ECO:0000313" key="8">
    <source>
        <dbReference type="EMBL" id="GAA0871433.1"/>
    </source>
</evidence>
<feature type="active site" description="Proton donor/acceptor" evidence="7">
    <location>
        <position position="74"/>
    </location>
</feature>
<dbReference type="InterPro" id="IPR018187">
    <property type="entry name" value="Asp/Glu_racemase_AS_1"/>
</dbReference>
<dbReference type="Proteomes" id="UP001500507">
    <property type="component" value="Unassembled WGS sequence"/>
</dbReference>
<evidence type="ECO:0000256" key="7">
    <source>
        <dbReference type="HAMAP-Rule" id="MF_00258"/>
    </source>
</evidence>
<keyword evidence="5 7" id="KW-0413">Isomerase</keyword>
<feature type="binding site" evidence="7">
    <location>
        <begin position="43"/>
        <end position="44"/>
    </location>
    <ligand>
        <name>substrate</name>
    </ligand>
</feature>
<evidence type="ECO:0000313" key="9">
    <source>
        <dbReference type="Proteomes" id="UP001500507"/>
    </source>
</evidence>
<dbReference type="Pfam" id="PF01177">
    <property type="entry name" value="Asp_Glu_race"/>
    <property type="match status" value="1"/>
</dbReference>
<comment type="catalytic activity">
    <reaction evidence="1 7">
        <text>L-glutamate = D-glutamate</text>
        <dbReference type="Rhea" id="RHEA:12813"/>
        <dbReference type="ChEBI" id="CHEBI:29985"/>
        <dbReference type="ChEBI" id="CHEBI:29986"/>
        <dbReference type="EC" id="5.1.1.3"/>
    </reaction>
</comment>
<name>A0ABP3XTD7_9FLAO</name>
<dbReference type="PROSITE" id="PS00923">
    <property type="entry name" value="ASP_GLU_RACEMASE_1"/>
    <property type="match status" value="1"/>
</dbReference>
<comment type="pathway">
    <text evidence="7">Cell wall biogenesis; peptidoglycan biosynthesis.</text>
</comment>
<dbReference type="InterPro" id="IPR004391">
    <property type="entry name" value="Glu_race"/>
</dbReference>
<dbReference type="NCBIfam" id="TIGR00067">
    <property type="entry name" value="glut_race"/>
    <property type="match status" value="1"/>
</dbReference>
<comment type="function">
    <text evidence="7">Provides the (R)-glutamate required for cell wall biosynthesis.</text>
</comment>
<dbReference type="HAMAP" id="MF_00258">
    <property type="entry name" value="Glu_racemase"/>
    <property type="match status" value="1"/>
</dbReference>
<organism evidence="8 9">
    <name type="scientific">Gangjinia marincola</name>
    <dbReference type="NCBI Taxonomy" id="578463"/>
    <lineage>
        <taxon>Bacteria</taxon>
        <taxon>Pseudomonadati</taxon>
        <taxon>Bacteroidota</taxon>
        <taxon>Flavobacteriia</taxon>
        <taxon>Flavobacteriales</taxon>
        <taxon>Flavobacteriaceae</taxon>
        <taxon>Gangjinia</taxon>
    </lineage>
</organism>
<dbReference type="InterPro" id="IPR001920">
    <property type="entry name" value="Asp/Glu_race"/>
</dbReference>
<comment type="caution">
    <text evidence="7">Lacks conserved residue(s) required for the propagation of feature annotation.</text>
</comment>
<evidence type="ECO:0000256" key="5">
    <source>
        <dbReference type="ARBA" id="ARBA00023235"/>
    </source>
</evidence>
<dbReference type="RefSeq" id="WP_343763601.1">
    <property type="nucleotide sequence ID" value="NZ_BAAAFG010000002.1"/>
</dbReference>
<dbReference type="SUPFAM" id="SSF53681">
    <property type="entry name" value="Aspartate/glutamate racemase"/>
    <property type="match status" value="2"/>
</dbReference>
<dbReference type="PANTHER" id="PTHR21198:SF2">
    <property type="entry name" value="GLUTAMATE RACEMASE"/>
    <property type="match status" value="1"/>
</dbReference>
<evidence type="ECO:0000256" key="4">
    <source>
        <dbReference type="ARBA" id="ARBA00022984"/>
    </source>
</evidence>
<protein>
    <recommendedName>
        <fullName evidence="2 7">Glutamate racemase</fullName>
        <ecNumber evidence="2 7">5.1.1.3</ecNumber>
    </recommendedName>
</protein>
<keyword evidence="6 7" id="KW-0961">Cell wall biogenesis/degradation</keyword>
<keyword evidence="3 7" id="KW-0133">Cell shape</keyword>
<dbReference type="EMBL" id="BAAAFG010000002">
    <property type="protein sequence ID" value="GAA0871433.1"/>
    <property type="molecule type" value="Genomic_DNA"/>
</dbReference>
<dbReference type="PANTHER" id="PTHR21198">
    <property type="entry name" value="GLUTAMATE RACEMASE"/>
    <property type="match status" value="1"/>
</dbReference>
<keyword evidence="4 7" id="KW-0573">Peptidoglycan synthesis</keyword>
<evidence type="ECO:0000256" key="2">
    <source>
        <dbReference type="ARBA" id="ARBA00013090"/>
    </source>
</evidence>
<accession>A0ABP3XTD7</accession>